<feature type="active site" evidence="12">
    <location>
        <position position="143"/>
    </location>
</feature>
<evidence type="ECO:0000256" key="2">
    <source>
        <dbReference type="ARBA" id="ARBA00009779"/>
    </source>
</evidence>
<evidence type="ECO:0000313" key="15">
    <source>
        <dbReference type="Proteomes" id="UP000178747"/>
    </source>
</evidence>
<feature type="transmembrane region" description="Helical" evidence="12">
    <location>
        <begin position="36"/>
        <end position="57"/>
    </location>
</feature>
<evidence type="ECO:0000313" key="14">
    <source>
        <dbReference type="EMBL" id="OGY47981.1"/>
    </source>
</evidence>
<comment type="similarity">
    <text evidence="2 12">Belongs to the peptidase M48B family.</text>
</comment>
<dbReference type="PANTHER" id="PTHR43221:SF1">
    <property type="entry name" value="PROTEASE HTPX"/>
    <property type="match status" value="1"/>
</dbReference>
<dbReference type="Pfam" id="PF01435">
    <property type="entry name" value="Peptidase_M48"/>
    <property type="match status" value="1"/>
</dbReference>
<feature type="domain" description="Peptidase M48" evidence="13">
    <location>
        <begin position="77"/>
        <end position="295"/>
    </location>
</feature>
<evidence type="ECO:0000256" key="10">
    <source>
        <dbReference type="ARBA" id="ARBA00023049"/>
    </source>
</evidence>
<dbReference type="PANTHER" id="PTHR43221">
    <property type="entry name" value="PROTEASE HTPX"/>
    <property type="match status" value="1"/>
</dbReference>
<feature type="binding site" evidence="12">
    <location>
        <position position="142"/>
    </location>
    <ligand>
        <name>Zn(2+)</name>
        <dbReference type="ChEBI" id="CHEBI:29105"/>
        <note>catalytic</note>
    </ligand>
</feature>
<dbReference type="InterPro" id="IPR001915">
    <property type="entry name" value="Peptidase_M48"/>
</dbReference>
<dbReference type="InterPro" id="IPR022919">
    <property type="entry name" value="Pept_M48_protease_HtpX"/>
</dbReference>
<dbReference type="InterPro" id="IPR050083">
    <property type="entry name" value="HtpX_protease"/>
</dbReference>
<dbReference type="GO" id="GO:0008270">
    <property type="term" value="F:zinc ion binding"/>
    <property type="evidence" value="ECO:0007669"/>
    <property type="project" value="UniProtKB-UniRule"/>
</dbReference>
<dbReference type="GO" id="GO:0006508">
    <property type="term" value="P:proteolysis"/>
    <property type="evidence" value="ECO:0007669"/>
    <property type="project" value="UniProtKB-KW"/>
</dbReference>
<keyword evidence="10 12" id="KW-0482">Metalloprotease</keyword>
<proteinExistence type="inferred from homology"/>
<dbReference type="Gene3D" id="3.30.2010.10">
    <property type="entry name" value="Metalloproteases ('zincins'), catalytic domain"/>
    <property type="match status" value="1"/>
</dbReference>
<keyword evidence="8 12" id="KW-0862">Zinc</keyword>
<keyword evidence="5 12" id="KW-0812">Transmembrane</keyword>
<evidence type="ECO:0000256" key="11">
    <source>
        <dbReference type="ARBA" id="ARBA00023136"/>
    </source>
</evidence>
<dbReference type="GO" id="GO:0005886">
    <property type="term" value="C:plasma membrane"/>
    <property type="evidence" value="ECO:0007669"/>
    <property type="project" value="UniProtKB-SubCell"/>
</dbReference>
<organism evidence="14 15">
    <name type="scientific">Candidatus Buchananbacteria bacterium RIFCSPHIGHO2_02_FULL_38_8</name>
    <dbReference type="NCBI Taxonomy" id="1797538"/>
    <lineage>
        <taxon>Bacteria</taxon>
        <taxon>Candidatus Buchananiibacteriota</taxon>
    </lineage>
</organism>
<feature type="transmembrane region" description="Helical" evidence="12">
    <location>
        <begin position="154"/>
        <end position="173"/>
    </location>
</feature>
<keyword evidence="6 12" id="KW-0479">Metal-binding</keyword>
<gene>
    <name evidence="12" type="primary">htpX</name>
    <name evidence="14" type="ORF">A3J62_00345</name>
</gene>
<name>A0A1G1Y6W4_9BACT</name>
<evidence type="ECO:0000256" key="1">
    <source>
        <dbReference type="ARBA" id="ARBA00004651"/>
    </source>
</evidence>
<reference evidence="14 15" key="1">
    <citation type="journal article" date="2016" name="Nat. Commun.">
        <title>Thousands of microbial genomes shed light on interconnected biogeochemical processes in an aquifer system.</title>
        <authorList>
            <person name="Anantharaman K."/>
            <person name="Brown C.T."/>
            <person name="Hug L.A."/>
            <person name="Sharon I."/>
            <person name="Castelle C.J."/>
            <person name="Probst A.J."/>
            <person name="Thomas B.C."/>
            <person name="Singh A."/>
            <person name="Wilkins M.J."/>
            <person name="Karaoz U."/>
            <person name="Brodie E.L."/>
            <person name="Williams K.H."/>
            <person name="Hubbard S.S."/>
            <person name="Banfield J.F."/>
        </authorList>
    </citation>
    <scope>NUCLEOTIDE SEQUENCE [LARGE SCALE GENOMIC DNA]</scope>
</reference>
<dbReference type="EMBL" id="MHIH01000002">
    <property type="protein sequence ID" value="OGY47981.1"/>
    <property type="molecule type" value="Genomic_DNA"/>
</dbReference>
<comment type="caution">
    <text evidence="14">The sequence shown here is derived from an EMBL/GenBank/DDBJ whole genome shotgun (WGS) entry which is preliminary data.</text>
</comment>
<dbReference type="EC" id="3.4.24.-" evidence="12"/>
<keyword evidence="11 12" id="KW-0472">Membrane</keyword>
<keyword evidence="7 12" id="KW-0378">Hydrolase</keyword>
<evidence type="ECO:0000256" key="4">
    <source>
        <dbReference type="ARBA" id="ARBA00022670"/>
    </source>
</evidence>
<dbReference type="Proteomes" id="UP000178747">
    <property type="component" value="Unassembled WGS sequence"/>
</dbReference>
<dbReference type="CDD" id="cd07340">
    <property type="entry name" value="M48B_Htpx_like"/>
    <property type="match status" value="1"/>
</dbReference>
<sequence length="296" mass="32184">MYKQIDANKRKTALLIAIFILVVLLIGLAFSQLTEAGYGGLVIAGIISIVMALGGYYKGDKVALMVAGAKGPIEKNDNPYLYRLVENLSITAGLPLPKIYVIPDPAINAFATGRDPGHSSMAVTTGAIEKLKNEELEGIIAHELSHIKNYDIRLMTIVIVLVGIIALLSDWFLRINFWGGGKRSDSKGGGNQIILIIGLITLILAPIIGQLIQLAISRKREFLADASGALITRYPEGLARALEKISEENMPVQKANNATAHLYISSPFGRKKHSMSKFFATHPPIEERITALRAMI</sequence>
<dbReference type="AlphaFoldDB" id="A0A1G1Y6W4"/>
<evidence type="ECO:0000256" key="7">
    <source>
        <dbReference type="ARBA" id="ARBA00022801"/>
    </source>
</evidence>
<feature type="transmembrane region" description="Helical" evidence="12">
    <location>
        <begin position="12"/>
        <end position="30"/>
    </location>
</feature>
<evidence type="ECO:0000256" key="9">
    <source>
        <dbReference type="ARBA" id="ARBA00022989"/>
    </source>
</evidence>
<evidence type="ECO:0000256" key="6">
    <source>
        <dbReference type="ARBA" id="ARBA00022723"/>
    </source>
</evidence>
<comment type="subcellular location">
    <subcellularLocation>
        <location evidence="1 12">Cell membrane</location>
        <topology evidence="1 12">Multi-pass membrane protein</topology>
    </subcellularLocation>
</comment>
<dbReference type="HAMAP" id="MF_00188">
    <property type="entry name" value="Pept_M48_protease_HtpX"/>
    <property type="match status" value="1"/>
</dbReference>
<evidence type="ECO:0000259" key="13">
    <source>
        <dbReference type="Pfam" id="PF01435"/>
    </source>
</evidence>
<accession>A0A1G1Y6W4</accession>
<keyword evidence="4 12" id="KW-0645">Protease</keyword>
<comment type="cofactor">
    <cofactor evidence="12">
        <name>Zn(2+)</name>
        <dbReference type="ChEBI" id="CHEBI:29105"/>
    </cofactor>
    <text evidence="12">Binds 1 zinc ion per subunit.</text>
</comment>
<evidence type="ECO:0000256" key="8">
    <source>
        <dbReference type="ARBA" id="ARBA00022833"/>
    </source>
</evidence>
<keyword evidence="9 12" id="KW-1133">Transmembrane helix</keyword>
<dbReference type="GO" id="GO:0004222">
    <property type="term" value="F:metalloendopeptidase activity"/>
    <property type="evidence" value="ECO:0007669"/>
    <property type="project" value="UniProtKB-UniRule"/>
</dbReference>
<protein>
    <recommendedName>
        <fullName evidence="12">Protease HtpX homolog</fullName>
        <ecNumber evidence="12">3.4.24.-</ecNumber>
    </recommendedName>
</protein>
<evidence type="ECO:0000256" key="12">
    <source>
        <dbReference type="HAMAP-Rule" id="MF_00188"/>
    </source>
</evidence>
<feature type="binding site" evidence="12">
    <location>
        <position position="221"/>
    </location>
    <ligand>
        <name>Zn(2+)</name>
        <dbReference type="ChEBI" id="CHEBI:29105"/>
        <note>catalytic</note>
    </ligand>
</feature>
<evidence type="ECO:0000256" key="3">
    <source>
        <dbReference type="ARBA" id="ARBA00022475"/>
    </source>
</evidence>
<evidence type="ECO:0000256" key="5">
    <source>
        <dbReference type="ARBA" id="ARBA00022692"/>
    </source>
</evidence>
<keyword evidence="3 12" id="KW-1003">Cell membrane</keyword>
<feature type="binding site" evidence="12">
    <location>
        <position position="146"/>
    </location>
    <ligand>
        <name>Zn(2+)</name>
        <dbReference type="ChEBI" id="CHEBI:29105"/>
        <note>catalytic</note>
    </ligand>
</feature>
<feature type="transmembrane region" description="Helical" evidence="12">
    <location>
        <begin position="193"/>
        <end position="212"/>
    </location>
</feature>